<reference evidence="8" key="1">
    <citation type="submission" date="2013-04" db="EMBL/GenBank/DDBJ databases">
        <title>The Genome Sequence of Fonticula alba ATCC 38817.</title>
        <authorList>
            <consortium name="The Broad Institute Genomics Platform"/>
            <person name="Russ C."/>
            <person name="Cuomo C."/>
            <person name="Burger G."/>
            <person name="Gray M.W."/>
            <person name="Holland P.W.H."/>
            <person name="King N."/>
            <person name="Lang F.B.F."/>
            <person name="Roger A.J."/>
            <person name="Ruiz-Trillo I."/>
            <person name="Brown M."/>
            <person name="Walker B."/>
            <person name="Young S."/>
            <person name="Zeng Q."/>
            <person name="Gargeya S."/>
            <person name="Fitzgerald M."/>
            <person name="Haas B."/>
            <person name="Abouelleil A."/>
            <person name="Allen A.W."/>
            <person name="Alvarado L."/>
            <person name="Arachchi H.M."/>
            <person name="Berlin A.M."/>
            <person name="Chapman S.B."/>
            <person name="Gainer-Dewar J."/>
            <person name="Goldberg J."/>
            <person name="Griggs A."/>
            <person name="Gujja S."/>
            <person name="Hansen M."/>
            <person name="Howarth C."/>
            <person name="Imamovic A."/>
            <person name="Ireland A."/>
            <person name="Larimer J."/>
            <person name="McCowan C."/>
            <person name="Murphy C."/>
            <person name="Pearson M."/>
            <person name="Poon T.W."/>
            <person name="Priest M."/>
            <person name="Roberts A."/>
            <person name="Saif S."/>
            <person name="Shea T."/>
            <person name="Sisk P."/>
            <person name="Sykes S."/>
            <person name="Wortman J."/>
            <person name="Nusbaum C."/>
            <person name="Birren B."/>
        </authorList>
    </citation>
    <scope>NUCLEOTIDE SEQUENCE [LARGE SCALE GENOMIC DNA]</scope>
    <source>
        <strain evidence="8">ATCC 38817</strain>
    </source>
</reference>
<sequence>MSDTAKFALSGSADYFAIYWSLSNGEPIFKLDHSTIVRACAIDPGANPEWIYTGTKNGTVCRISTANPSQVTSYDAHTDLVRAIAPIPDTTLFLTSGDDRVTRLWDTRAPPTAPVNSLTTPSKVTSLELAREGSSVMTLCFGESVLLAHNTSFDPLYEFDLPFVVESASLHQSGRFLAAGGNQLDIGVYDISDPANPIQTSLLKGHHGPVHSLRYSPDGRLLASGSEDGTVRLWPTRPYEPYGLWDGPDPSTFSA</sequence>
<keyword evidence="2" id="KW-0507">mRNA processing</keyword>
<keyword evidence="4" id="KW-0508">mRNA splicing</keyword>
<evidence type="ECO:0000256" key="7">
    <source>
        <dbReference type="PROSITE-ProRule" id="PRU00221"/>
    </source>
</evidence>
<dbReference type="OrthoDB" id="408728at2759"/>
<dbReference type="Proteomes" id="UP000030693">
    <property type="component" value="Unassembled WGS sequence"/>
</dbReference>
<dbReference type="InterPro" id="IPR001680">
    <property type="entry name" value="WD40_rpt"/>
</dbReference>
<comment type="similarity">
    <text evidence="5">Belongs to the WD repeat STRAP family.</text>
</comment>
<dbReference type="SMART" id="SM00320">
    <property type="entry name" value="WD40"/>
    <property type="match status" value="4"/>
</dbReference>
<dbReference type="InterPro" id="IPR036322">
    <property type="entry name" value="WD40_repeat_dom_sf"/>
</dbReference>
<dbReference type="AlphaFoldDB" id="A0A058Z8J0"/>
<dbReference type="eggNOG" id="KOG0278">
    <property type="taxonomic scope" value="Eukaryota"/>
</dbReference>
<dbReference type="PANTHER" id="PTHR19877">
    <property type="entry name" value="EUKARYOTIC TRANSLATION INITIATION FACTOR 3 SUBUNIT I"/>
    <property type="match status" value="1"/>
</dbReference>
<feature type="repeat" description="WD" evidence="7">
    <location>
        <begin position="203"/>
        <end position="234"/>
    </location>
</feature>
<evidence type="ECO:0000256" key="2">
    <source>
        <dbReference type="ARBA" id="ARBA00022664"/>
    </source>
</evidence>
<dbReference type="PROSITE" id="PS50294">
    <property type="entry name" value="WD_REPEATS_REGION"/>
    <property type="match status" value="2"/>
</dbReference>
<dbReference type="STRING" id="691883.A0A058Z8J0"/>
<evidence type="ECO:0000313" key="8">
    <source>
        <dbReference type="EMBL" id="KCV70560.1"/>
    </source>
</evidence>
<gene>
    <name evidence="8" type="ORF">H696_02906</name>
</gene>
<dbReference type="GO" id="GO:0032797">
    <property type="term" value="C:SMN complex"/>
    <property type="evidence" value="ECO:0007669"/>
    <property type="project" value="TreeGrafter"/>
</dbReference>
<dbReference type="GeneID" id="20527631"/>
<organism evidence="8">
    <name type="scientific">Fonticula alba</name>
    <name type="common">Slime mold</name>
    <dbReference type="NCBI Taxonomy" id="691883"/>
    <lineage>
        <taxon>Eukaryota</taxon>
        <taxon>Rotosphaerida</taxon>
        <taxon>Fonticulaceae</taxon>
        <taxon>Fonticula</taxon>
    </lineage>
</organism>
<dbReference type="PROSITE" id="PS50082">
    <property type="entry name" value="WD_REPEATS_2"/>
    <property type="match status" value="2"/>
</dbReference>
<dbReference type="InterPro" id="IPR015943">
    <property type="entry name" value="WD40/YVTN_repeat-like_dom_sf"/>
</dbReference>
<dbReference type="GO" id="GO:0003723">
    <property type="term" value="F:RNA binding"/>
    <property type="evidence" value="ECO:0007669"/>
    <property type="project" value="TreeGrafter"/>
</dbReference>
<evidence type="ECO:0000256" key="6">
    <source>
        <dbReference type="ARBA" id="ARBA00040390"/>
    </source>
</evidence>
<keyword evidence="3" id="KW-0677">Repeat</keyword>
<dbReference type="Gene3D" id="2.130.10.10">
    <property type="entry name" value="YVTN repeat-like/Quinoprotein amine dehydrogenase"/>
    <property type="match status" value="2"/>
</dbReference>
<dbReference type="GO" id="GO:0000387">
    <property type="term" value="P:spliceosomal snRNP assembly"/>
    <property type="evidence" value="ECO:0007669"/>
    <property type="project" value="TreeGrafter"/>
</dbReference>
<name>A0A058Z8J0_FONAL</name>
<keyword evidence="1 7" id="KW-0853">WD repeat</keyword>
<dbReference type="EMBL" id="KB932204">
    <property type="protein sequence ID" value="KCV70560.1"/>
    <property type="molecule type" value="Genomic_DNA"/>
</dbReference>
<evidence type="ECO:0000256" key="3">
    <source>
        <dbReference type="ARBA" id="ARBA00022737"/>
    </source>
</evidence>
<evidence type="ECO:0000256" key="1">
    <source>
        <dbReference type="ARBA" id="ARBA00022574"/>
    </source>
</evidence>
<dbReference type="PANTHER" id="PTHR19877:SF13">
    <property type="entry name" value="SERINE-THREONINE KINASE RECEPTOR-ASSOCIATED PROTEIN"/>
    <property type="match status" value="1"/>
</dbReference>
<dbReference type="RefSeq" id="XP_009495076.1">
    <property type="nucleotide sequence ID" value="XM_009496801.1"/>
</dbReference>
<evidence type="ECO:0000256" key="4">
    <source>
        <dbReference type="ARBA" id="ARBA00023187"/>
    </source>
</evidence>
<dbReference type="Pfam" id="PF00400">
    <property type="entry name" value="WD40"/>
    <property type="match status" value="2"/>
</dbReference>
<proteinExistence type="inferred from homology"/>
<evidence type="ECO:0000256" key="5">
    <source>
        <dbReference type="ARBA" id="ARBA00038394"/>
    </source>
</evidence>
<dbReference type="SUPFAM" id="SSF50978">
    <property type="entry name" value="WD40 repeat-like"/>
    <property type="match status" value="1"/>
</dbReference>
<evidence type="ECO:0000313" key="9">
    <source>
        <dbReference type="Proteomes" id="UP000030693"/>
    </source>
</evidence>
<accession>A0A058Z8J0</accession>
<protein>
    <recommendedName>
        <fullName evidence="6">Serine-threonine kinase receptor-associated protein</fullName>
    </recommendedName>
</protein>
<feature type="repeat" description="WD" evidence="7">
    <location>
        <begin position="74"/>
        <end position="108"/>
    </location>
</feature>
<keyword evidence="9" id="KW-1185">Reference proteome</keyword>